<dbReference type="EMBL" id="SJPV01000008">
    <property type="protein sequence ID" value="TWU34524.1"/>
    <property type="molecule type" value="Genomic_DNA"/>
</dbReference>
<keyword evidence="4" id="KW-1185">Reference proteome</keyword>
<gene>
    <name evidence="3" type="primary">mshA_5</name>
    <name evidence="3" type="ORF">Poly41_46740</name>
</gene>
<dbReference type="RefSeq" id="WP_146528924.1">
    <property type="nucleotide sequence ID" value="NZ_SJPV01000008.1"/>
</dbReference>
<dbReference type="GO" id="GO:0102710">
    <property type="term" value="F:D-inositol-3-phosphate glycosyltransferase activity"/>
    <property type="evidence" value="ECO:0007669"/>
    <property type="project" value="UniProtKB-EC"/>
</dbReference>
<dbReference type="OrthoDB" id="283384at2"/>
<evidence type="ECO:0000259" key="1">
    <source>
        <dbReference type="Pfam" id="PF00534"/>
    </source>
</evidence>
<keyword evidence="3" id="KW-0808">Transferase</keyword>
<evidence type="ECO:0000313" key="4">
    <source>
        <dbReference type="Proteomes" id="UP000319143"/>
    </source>
</evidence>
<dbReference type="EC" id="2.4.1.250" evidence="3"/>
<keyword evidence="3" id="KW-0328">Glycosyltransferase</keyword>
<dbReference type="Pfam" id="PF00534">
    <property type="entry name" value="Glycos_transf_1"/>
    <property type="match status" value="1"/>
</dbReference>
<dbReference type="PANTHER" id="PTHR46401">
    <property type="entry name" value="GLYCOSYLTRANSFERASE WBBK-RELATED"/>
    <property type="match status" value="1"/>
</dbReference>
<accession>A0A5C6DF12</accession>
<reference evidence="3 4" key="1">
    <citation type="submission" date="2019-02" db="EMBL/GenBank/DDBJ databases">
        <title>Deep-cultivation of Planctomycetes and their phenomic and genomic characterization uncovers novel biology.</title>
        <authorList>
            <person name="Wiegand S."/>
            <person name="Jogler M."/>
            <person name="Boedeker C."/>
            <person name="Pinto D."/>
            <person name="Vollmers J."/>
            <person name="Rivas-Marin E."/>
            <person name="Kohn T."/>
            <person name="Peeters S.H."/>
            <person name="Heuer A."/>
            <person name="Rast P."/>
            <person name="Oberbeckmann S."/>
            <person name="Bunk B."/>
            <person name="Jeske O."/>
            <person name="Meyerdierks A."/>
            <person name="Storesund J.E."/>
            <person name="Kallscheuer N."/>
            <person name="Luecker S."/>
            <person name="Lage O.M."/>
            <person name="Pohl T."/>
            <person name="Merkel B.J."/>
            <person name="Hornburger P."/>
            <person name="Mueller R.-W."/>
            <person name="Bruemmer F."/>
            <person name="Labrenz M."/>
            <person name="Spormann A.M."/>
            <person name="Op Den Camp H."/>
            <person name="Overmann J."/>
            <person name="Amann R."/>
            <person name="Jetten M.S.M."/>
            <person name="Mascher T."/>
            <person name="Medema M.H."/>
            <person name="Devos D.P."/>
            <person name="Kaster A.-K."/>
            <person name="Ovreas L."/>
            <person name="Rohde M."/>
            <person name="Galperin M.Y."/>
            <person name="Jogler C."/>
        </authorList>
    </citation>
    <scope>NUCLEOTIDE SEQUENCE [LARGE SCALE GENOMIC DNA]</scope>
    <source>
        <strain evidence="3 4">Poly41</strain>
    </source>
</reference>
<feature type="domain" description="Glycosyl transferase family 1" evidence="1">
    <location>
        <begin position="191"/>
        <end position="355"/>
    </location>
</feature>
<name>A0A5C6DF12_9BACT</name>
<evidence type="ECO:0000259" key="2">
    <source>
        <dbReference type="Pfam" id="PF13439"/>
    </source>
</evidence>
<sequence length="386" mass="43718">MKIGIYPAEYSRKLGGSARFEFEVVNAIAKAQNGKHEFCILGGTDRRTVDLPHVEVPQPVPVTRTSLLLQRTGFAKDPSIAIRTSLQAAGIDLVFSAHPSTLCEDVPYIVTCWDLEHRVLPFFPEVSHQGWTWKNRQQHYRTVLRRAAGVITGTQRGQQEIERFFGVDPDRISIIPFFVPQTLVASESIKPDWAPESPFLFYPAQFWPHKNHVTVLHALKRLQDNGHKNLTVVFSGSANLDHYCTKQYVADTAESLGVSIMTPGFVSDENLRWLYEHAQALVYASLFGPDNLPPLEAMSLGCPVVASEVSGSKEQFGDAALLVPPANENEMAAAIDRLLKDQAERTQWVERGRKWVEHLTMDHYVRELFELFDRFATYRRCWPSTR</sequence>
<feature type="domain" description="Glycosyltransferase subfamily 4-like N-terminal" evidence="2">
    <location>
        <begin position="15"/>
        <end position="179"/>
    </location>
</feature>
<organism evidence="3 4">
    <name type="scientific">Novipirellula artificiosorum</name>
    <dbReference type="NCBI Taxonomy" id="2528016"/>
    <lineage>
        <taxon>Bacteria</taxon>
        <taxon>Pseudomonadati</taxon>
        <taxon>Planctomycetota</taxon>
        <taxon>Planctomycetia</taxon>
        <taxon>Pirellulales</taxon>
        <taxon>Pirellulaceae</taxon>
        <taxon>Novipirellula</taxon>
    </lineage>
</organism>
<proteinExistence type="predicted"/>
<comment type="caution">
    <text evidence="3">The sequence shown here is derived from an EMBL/GenBank/DDBJ whole genome shotgun (WGS) entry which is preliminary data.</text>
</comment>
<dbReference type="InterPro" id="IPR028098">
    <property type="entry name" value="Glyco_trans_4-like_N"/>
</dbReference>
<dbReference type="AlphaFoldDB" id="A0A5C6DF12"/>
<protein>
    <submittedName>
        <fullName evidence="3">D-inositol-3-phosphate glycosyltransferase</fullName>
        <ecNumber evidence="3">2.4.1.250</ecNumber>
    </submittedName>
</protein>
<evidence type="ECO:0000313" key="3">
    <source>
        <dbReference type="EMBL" id="TWU34524.1"/>
    </source>
</evidence>
<dbReference type="Gene3D" id="3.40.50.2000">
    <property type="entry name" value="Glycogen Phosphorylase B"/>
    <property type="match status" value="2"/>
</dbReference>
<dbReference type="SUPFAM" id="SSF53756">
    <property type="entry name" value="UDP-Glycosyltransferase/glycogen phosphorylase"/>
    <property type="match status" value="1"/>
</dbReference>
<dbReference type="CDD" id="cd03809">
    <property type="entry name" value="GT4_MtfB-like"/>
    <property type="match status" value="1"/>
</dbReference>
<dbReference type="Proteomes" id="UP000319143">
    <property type="component" value="Unassembled WGS sequence"/>
</dbReference>
<dbReference type="Pfam" id="PF13439">
    <property type="entry name" value="Glyco_transf_4"/>
    <property type="match status" value="1"/>
</dbReference>
<dbReference type="PANTHER" id="PTHR46401:SF8">
    <property type="entry name" value="BLL6006 PROTEIN"/>
    <property type="match status" value="1"/>
</dbReference>
<dbReference type="InterPro" id="IPR001296">
    <property type="entry name" value="Glyco_trans_1"/>
</dbReference>